<proteinExistence type="predicted"/>
<accession>A0A8B6M4M1</accession>
<dbReference type="AlphaFoldDB" id="A0A8B6M4M1"/>
<comment type="caution">
    <text evidence="1">The sequence shown here is derived from an EMBL/GenBank/DDBJ whole genome shotgun (WGS) entry which is preliminary data.</text>
</comment>
<gene>
    <name evidence="1" type="ORF">MPC4_150042</name>
</gene>
<organism evidence="1 2">
    <name type="scientific">Methylocella tundrae</name>
    <dbReference type="NCBI Taxonomy" id="227605"/>
    <lineage>
        <taxon>Bacteria</taxon>
        <taxon>Pseudomonadati</taxon>
        <taxon>Pseudomonadota</taxon>
        <taxon>Alphaproteobacteria</taxon>
        <taxon>Hyphomicrobiales</taxon>
        <taxon>Beijerinckiaceae</taxon>
        <taxon>Methylocella</taxon>
    </lineage>
</organism>
<reference evidence="1 2" key="1">
    <citation type="submission" date="2019-05" db="EMBL/GenBank/DDBJ databases">
        <authorList>
            <person name="Farhan Ul Haque M."/>
        </authorList>
    </citation>
    <scope>NUCLEOTIDE SEQUENCE [LARGE SCALE GENOMIC DNA]</scope>
    <source>
        <strain evidence="1">2</strain>
    </source>
</reference>
<sequence>MIEVTLDIGAVQDALVQAADALRNVLESRIQQKLSGGVLRTRSGALAASIQSSVEDDGSAVAIVGSSSGVPYAAIQEFGGKTAAHDIVAVKAKALAFGAGGGQSFAKRVHHPGSTIPSRSYIGSSFAEMSDEIAAGLKQAALEALGQG</sequence>
<evidence type="ECO:0008006" key="3">
    <source>
        <dbReference type="Google" id="ProtNLM"/>
    </source>
</evidence>
<keyword evidence="2" id="KW-1185">Reference proteome</keyword>
<evidence type="ECO:0000313" key="1">
    <source>
        <dbReference type="EMBL" id="VTZ49260.1"/>
    </source>
</evidence>
<name>A0A8B6M4M1_METTU</name>
<protein>
    <recommendedName>
        <fullName evidence="3">Phage protein, HK97 gp10 family</fullName>
    </recommendedName>
</protein>
<dbReference type="RefSeq" id="WP_174511650.1">
    <property type="nucleotide sequence ID" value="NZ_CABFMQ020000057.1"/>
</dbReference>
<dbReference type="EMBL" id="CABFMQ020000057">
    <property type="protein sequence ID" value="VTZ49260.1"/>
    <property type="molecule type" value="Genomic_DNA"/>
</dbReference>
<evidence type="ECO:0000313" key="2">
    <source>
        <dbReference type="Proteomes" id="UP000485880"/>
    </source>
</evidence>
<dbReference type="Proteomes" id="UP000485880">
    <property type="component" value="Unassembled WGS sequence"/>
</dbReference>